<reference evidence="1" key="1">
    <citation type="submission" date="2020-03" db="EMBL/GenBank/DDBJ databases">
        <authorList>
            <person name="Weist P."/>
        </authorList>
    </citation>
    <scope>NUCLEOTIDE SEQUENCE</scope>
</reference>
<proteinExistence type="predicted"/>
<gene>
    <name evidence="1" type="ORF">PLEPLA_LOCUS35651</name>
</gene>
<dbReference type="Proteomes" id="UP001153269">
    <property type="component" value="Unassembled WGS sequence"/>
</dbReference>
<evidence type="ECO:0000313" key="2">
    <source>
        <dbReference type="Proteomes" id="UP001153269"/>
    </source>
</evidence>
<name>A0A9N7Z2Y5_PLEPL</name>
<accession>A0A9N7Z2Y5</accession>
<keyword evidence="2" id="KW-1185">Reference proteome</keyword>
<dbReference type="AlphaFoldDB" id="A0A9N7Z2Y5"/>
<protein>
    <submittedName>
        <fullName evidence="1">Uncharacterized protein</fullName>
    </submittedName>
</protein>
<sequence>MTVIKTSFSPLKGSGAVDSFGSGLVSSSARLHNLLLCALVFCSQSRFRLVRSLTPGHCSVGSCRRRPWKSFNMRAASSNPLFRFSLPHKVDSGKHPDLPPLLLPAHSSNIMMEYWGRRDLG</sequence>
<organism evidence="1 2">
    <name type="scientific">Pleuronectes platessa</name>
    <name type="common">European plaice</name>
    <dbReference type="NCBI Taxonomy" id="8262"/>
    <lineage>
        <taxon>Eukaryota</taxon>
        <taxon>Metazoa</taxon>
        <taxon>Chordata</taxon>
        <taxon>Craniata</taxon>
        <taxon>Vertebrata</taxon>
        <taxon>Euteleostomi</taxon>
        <taxon>Actinopterygii</taxon>
        <taxon>Neopterygii</taxon>
        <taxon>Teleostei</taxon>
        <taxon>Neoteleostei</taxon>
        <taxon>Acanthomorphata</taxon>
        <taxon>Carangaria</taxon>
        <taxon>Pleuronectiformes</taxon>
        <taxon>Pleuronectoidei</taxon>
        <taxon>Pleuronectidae</taxon>
        <taxon>Pleuronectes</taxon>
    </lineage>
</organism>
<evidence type="ECO:0000313" key="1">
    <source>
        <dbReference type="EMBL" id="CAB1447987.1"/>
    </source>
</evidence>
<comment type="caution">
    <text evidence="1">The sequence shown here is derived from an EMBL/GenBank/DDBJ whole genome shotgun (WGS) entry which is preliminary data.</text>
</comment>
<dbReference type="EMBL" id="CADEAL010003961">
    <property type="protein sequence ID" value="CAB1447987.1"/>
    <property type="molecule type" value="Genomic_DNA"/>
</dbReference>